<sequence>MFYTRAVFDQKTFKILDPPHQVHFGDDSTVDATGTGDVLLYCPKRRATVRFKKALLVPSFTVNLLSIGRLDKAGHTSVFSQG</sequence>
<name>A0A165CJ69_EXIGL</name>
<dbReference type="OrthoDB" id="3251181at2759"/>
<proteinExistence type="predicted"/>
<feature type="non-terminal residue" evidence="2">
    <location>
        <position position="82"/>
    </location>
</feature>
<evidence type="ECO:0000313" key="2">
    <source>
        <dbReference type="EMBL" id="KZV82566.1"/>
    </source>
</evidence>
<reference evidence="2 3" key="1">
    <citation type="journal article" date="2016" name="Mol. Biol. Evol.">
        <title>Comparative Genomics of Early-Diverging Mushroom-Forming Fungi Provides Insights into the Origins of Lignocellulose Decay Capabilities.</title>
        <authorList>
            <person name="Nagy L.G."/>
            <person name="Riley R."/>
            <person name="Tritt A."/>
            <person name="Adam C."/>
            <person name="Daum C."/>
            <person name="Floudas D."/>
            <person name="Sun H."/>
            <person name="Yadav J.S."/>
            <person name="Pangilinan J."/>
            <person name="Larsson K.H."/>
            <person name="Matsuura K."/>
            <person name="Barry K."/>
            <person name="Labutti K."/>
            <person name="Kuo R."/>
            <person name="Ohm R.A."/>
            <person name="Bhattacharya S.S."/>
            <person name="Shirouzu T."/>
            <person name="Yoshinaga Y."/>
            <person name="Martin F.M."/>
            <person name="Grigoriev I.V."/>
            <person name="Hibbett D.S."/>
        </authorList>
    </citation>
    <scope>NUCLEOTIDE SEQUENCE [LARGE SCALE GENOMIC DNA]</scope>
    <source>
        <strain evidence="2 3">HHB12029</strain>
    </source>
</reference>
<dbReference type="InterPro" id="IPR054722">
    <property type="entry name" value="PolX-like_BBD"/>
</dbReference>
<gene>
    <name evidence="2" type="ORF">EXIGLDRAFT_626816</name>
</gene>
<dbReference type="InParanoid" id="A0A165CJ69"/>
<protein>
    <recommendedName>
        <fullName evidence="1">Retrovirus-related Pol polyprotein from transposon TNT 1-94-like beta-barrel domain-containing protein</fullName>
    </recommendedName>
</protein>
<evidence type="ECO:0000313" key="3">
    <source>
        <dbReference type="Proteomes" id="UP000077266"/>
    </source>
</evidence>
<evidence type="ECO:0000259" key="1">
    <source>
        <dbReference type="Pfam" id="PF22936"/>
    </source>
</evidence>
<accession>A0A165CJ69</accession>
<dbReference type="AlphaFoldDB" id="A0A165CJ69"/>
<dbReference type="Pfam" id="PF22936">
    <property type="entry name" value="Pol_BBD"/>
    <property type="match status" value="1"/>
</dbReference>
<dbReference type="Proteomes" id="UP000077266">
    <property type="component" value="Unassembled WGS sequence"/>
</dbReference>
<organism evidence="2 3">
    <name type="scientific">Exidia glandulosa HHB12029</name>
    <dbReference type="NCBI Taxonomy" id="1314781"/>
    <lineage>
        <taxon>Eukaryota</taxon>
        <taxon>Fungi</taxon>
        <taxon>Dikarya</taxon>
        <taxon>Basidiomycota</taxon>
        <taxon>Agaricomycotina</taxon>
        <taxon>Agaricomycetes</taxon>
        <taxon>Auriculariales</taxon>
        <taxon>Exidiaceae</taxon>
        <taxon>Exidia</taxon>
    </lineage>
</organism>
<feature type="domain" description="Retrovirus-related Pol polyprotein from transposon TNT 1-94-like beta-barrel" evidence="1">
    <location>
        <begin position="9"/>
        <end position="74"/>
    </location>
</feature>
<keyword evidence="3" id="KW-1185">Reference proteome</keyword>
<dbReference type="EMBL" id="KV426315">
    <property type="protein sequence ID" value="KZV82566.1"/>
    <property type="molecule type" value="Genomic_DNA"/>
</dbReference>